<dbReference type="OMA" id="NELLWTG"/>
<evidence type="ECO:0000259" key="2">
    <source>
        <dbReference type="Pfam" id="PF11232"/>
    </source>
</evidence>
<dbReference type="HOGENOM" id="CLU_045342_0_0_1"/>
<evidence type="ECO:0000313" key="3">
    <source>
        <dbReference type="EMBL" id="EDW98980.1"/>
    </source>
</evidence>
<reference evidence="3 4" key="1">
    <citation type="journal article" date="2007" name="Nature">
        <title>Evolution of genes and genomes on the Drosophila phylogeny.</title>
        <authorList>
            <consortium name="Drosophila 12 Genomes Consortium"/>
            <person name="Clark A.G."/>
            <person name="Eisen M.B."/>
            <person name="Smith D.R."/>
            <person name="Bergman C.M."/>
            <person name="Oliver B."/>
            <person name="Markow T.A."/>
            <person name="Kaufman T.C."/>
            <person name="Kellis M."/>
            <person name="Gelbart W."/>
            <person name="Iyer V.N."/>
            <person name="Pollard D.A."/>
            <person name="Sackton T.B."/>
            <person name="Larracuente A.M."/>
            <person name="Singh N.D."/>
            <person name="Abad J.P."/>
            <person name="Abt D.N."/>
            <person name="Adryan B."/>
            <person name="Aguade M."/>
            <person name="Akashi H."/>
            <person name="Anderson W.W."/>
            <person name="Aquadro C.F."/>
            <person name="Ardell D.H."/>
            <person name="Arguello R."/>
            <person name="Artieri C.G."/>
            <person name="Barbash D.A."/>
            <person name="Barker D."/>
            <person name="Barsanti P."/>
            <person name="Batterham P."/>
            <person name="Batzoglou S."/>
            <person name="Begun D."/>
            <person name="Bhutkar A."/>
            <person name="Blanco E."/>
            <person name="Bosak S.A."/>
            <person name="Bradley R.K."/>
            <person name="Brand A.D."/>
            <person name="Brent M.R."/>
            <person name="Brooks A.N."/>
            <person name="Brown R.H."/>
            <person name="Butlin R.K."/>
            <person name="Caggese C."/>
            <person name="Calvi B.R."/>
            <person name="Bernardo de Carvalho A."/>
            <person name="Caspi A."/>
            <person name="Castrezana S."/>
            <person name="Celniker S.E."/>
            <person name="Chang J.L."/>
            <person name="Chapple C."/>
            <person name="Chatterji S."/>
            <person name="Chinwalla A."/>
            <person name="Civetta A."/>
            <person name="Clifton S.W."/>
            <person name="Comeron J.M."/>
            <person name="Costello J.C."/>
            <person name="Coyne J.A."/>
            <person name="Daub J."/>
            <person name="David R.G."/>
            <person name="Delcher A.L."/>
            <person name="Delehaunty K."/>
            <person name="Do C.B."/>
            <person name="Ebling H."/>
            <person name="Edwards K."/>
            <person name="Eickbush T."/>
            <person name="Evans J.D."/>
            <person name="Filipski A."/>
            <person name="Findeiss S."/>
            <person name="Freyhult E."/>
            <person name="Fulton L."/>
            <person name="Fulton R."/>
            <person name="Garcia A.C."/>
            <person name="Gardiner A."/>
            <person name="Garfield D.A."/>
            <person name="Garvin B.E."/>
            <person name="Gibson G."/>
            <person name="Gilbert D."/>
            <person name="Gnerre S."/>
            <person name="Godfrey J."/>
            <person name="Good R."/>
            <person name="Gotea V."/>
            <person name="Gravely B."/>
            <person name="Greenberg A.J."/>
            <person name="Griffiths-Jones S."/>
            <person name="Gross S."/>
            <person name="Guigo R."/>
            <person name="Gustafson E.A."/>
            <person name="Haerty W."/>
            <person name="Hahn M.W."/>
            <person name="Halligan D.L."/>
            <person name="Halpern A.L."/>
            <person name="Halter G.M."/>
            <person name="Han M.V."/>
            <person name="Heger A."/>
            <person name="Hillier L."/>
            <person name="Hinrichs A.S."/>
            <person name="Holmes I."/>
            <person name="Hoskins R.A."/>
            <person name="Hubisz M.J."/>
            <person name="Hultmark D."/>
            <person name="Huntley M.A."/>
            <person name="Jaffe D.B."/>
            <person name="Jagadeeshan S."/>
            <person name="Jeck W.R."/>
            <person name="Johnson J."/>
            <person name="Jones C.D."/>
            <person name="Jordan W.C."/>
            <person name="Karpen G.H."/>
            <person name="Kataoka E."/>
            <person name="Keightley P.D."/>
            <person name="Kheradpour P."/>
            <person name="Kirkness E.F."/>
            <person name="Koerich L.B."/>
            <person name="Kristiansen K."/>
            <person name="Kudrna D."/>
            <person name="Kulathinal R.J."/>
            <person name="Kumar S."/>
            <person name="Kwok R."/>
            <person name="Lander E."/>
            <person name="Langley C.H."/>
            <person name="Lapoint R."/>
            <person name="Lazzaro B.P."/>
            <person name="Lee S.J."/>
            <person name="Levesque L."/>
            <person name="Li R."/>
            <person name="Lin C.F."/>
            <person name="Lin M.F."/>
            <person name="Lindblad-Toh K."/>
            <person name="Llopart A."/>
            <person name="Long M."/>
            <person name="Low L."/>
            <person name="Lozovsky E."/>
            <person name="Lu J."/>
            <person name="Luo M."/>
            <person name="Machado C.A."/>
            <person name="Makalowski W."/>
            <person name="Marzo M."/>
            <person name="Matsuda M."/>
            <person name="Matzkin L."/>
            <person name="McAllister B."/>
            <person name="McBride C.S."/>
            <person name="McKernan B."/>
            <person name="McKernan K."/>
            <person name="Mendez-Lago M."/>
            <person name="Minx P."/>
            <person name="Mollenhauer M.U."/>
            <person name="Montooth K."/>
            <person name="Mount S.M."/>
            <person name="Mu X."/>
            <person name="Myers E."/>
            <person name="Negre B."/>
            <person name="Newfeld S."/>
            <person name="Nielsen R."/>
            <person name="Noor M.A."/>
            <person name="O'Grady P."/>
            <person name="Pachter L."/>
            <person name="Papaceit M."/>
            <person name="Parisi M.J."/>
            <person name="Parisi M."/>
            <person name="Parts L."/>
            <person name="Pedersen J.S."/>
            <person name="Pesole G."/>
            <person name="Phillippy A.M."/>
            <person name="Ponting C.P."/>
            <person name="Pop M."/>
            <person name="Porcelli D."/>
            <person name="Powell J.R."/>
            <person name="Prohaska S."/>
            <person name="Pruitt K."/>
            <person name="Puig M."/>
            <person name="Quesneville H."/>
            <person name="Ram K.R."/>
            <person name="Rand D."/>
            <person name="Rasmussen M.D."/>
            <person name="Reed L.K."/>
            <person name="Reenan R."/>
            <person name="Reily A."/>
            <person name="Remington K.A."/>
            <person name="Rieger T.T."/>
            <person name="Ritchie M.G."/>
            <person name="Robin C."/>
            <person name="Rogers Y.H."/>
            <person name="Rohde C."/>
            <person name="Rozas J."/>
            <person name="Rubenfield M.J."/>
            <person name="Ruiz A."/>
            <person name="Russo S."/>
            <person name="Salzberg S.L."/>
            <person name="Sanchez-Gracia A."/>
            <person name="Saranga D.J."/>
            <person name="Sato H."/>
            <person name="Schaeffer S.W."/>
            <person name="Schatz M.C."/>
            <person name="Schlenke T."/>
            <person name="Schwartz R."/>
            <person name="Segarra C."/>
            <person name="Singh R.S."/>
            <person name="Sirot L."/>
            <person name="Sirota M."/>
            <person name="Sisneros N.B."/>
            <person name="Smith C.D."/>
            <person name="Smith T.F."/>
            <person name="Spieth J."/>
            <person name="Stage D.E."/>
            <person name="Stark A."/>
            <person name="Stephan W."/>
            <person name="Strausberg R.L."/>
            <person name="Strempel S."/>
            <person name="Sturgill D."/>
            <person name="Sutton G."/>
            <person name="Sutton G.G."/>
            <person name="Tao W."/>
            <person name="Teichmann S."/>
            <person name="Tobari Y.N."/>
            <person name="Tomimura Y."/>
            <person name="Tsolas J.M."/>
            <person name="Valente V.L."/>
            <person name="Venter E."/>
            <person name="Venter J.C."/>
            <person name="Vicario S."/>
            <person name="Vieira F.G."/>
            <person name="Vilella A.J."/>
            <person name="Villasante A."/>
            <person name="Walenz B."/>
            <person name="Wang J."/>
            <person name="Wasserman M."/>
            <person name="Watts T."/>
            <person name="Wilson D."/>
            <person name="Wilson R.K."/>
            <person name="Wing R.A."/>
            <person name="Wolfner M.F."/>
            <person name="Wong A."/>
            <person name="Wong G.K."/>
            <person name="Wu C.I."/>
            <person name="Wu G."/>
            <person name="Yamamoto D."/>
            <person name="Yang H.P."/>
            <person name="Yang S.P."/>
            <person name="Yorke J.A."/>
            <person name="Yoshida K."/>
            <person name="Zdobnov E."/>
            <person name="Zhang P."/>
            <person name="Zhang Y."/>
            <person name="Zimin A.V."/>
            <person name="Baldwin J."/>
            <person name="Abdouelleil A."/>
            <person name="Abdulkadir J."/>
            <person name="Abebe A."/>
            <person name="Abera B."/>
            <person name="Abreu J."/>
            <person name="Acer S.C."/>
            <person name="Aftuck L."/>
            <person name="Alexander A."/>
            <person name="An P."/>
            <person name="Anderson E."/>
            <person name="Anderson S."/>
            <person name="Arachi H."/>
            <person name="Azer M."/>
            <person name="Bachantsang P."/>
            <person name="Barry A."/>
            <person name="Bayul T."/>
            <person name="Berlin A."/>
            <person name="Bessette D."/>
            <person name="Bloom T."/>
            <person name="Blye J."/>
            <person name="Boguslavskiy L."/>
            <person name="Bonnet C."/>
            <person name="Boukhgalter B."/>
            <person name="Bourzgui I."/>
            <person name="Brown A."/>
            <person name="Cahill P."/>
            <person name="Channer S."/>
            <person name="Cheshatsang Y."/>
            <person name="Chuda L."/>
            <person name="Citroen M."/>
            <person name="Collymore A."/>
            <person name="Cooke P."/>
            <person name="Costello M."/>
            <person name="D'Aco K."/>
            <person name="Daza R."/>
            <person name="De Haan G."/>
            <person name="DeGray S."/>
            <person name="DeMaso C."/>
            <person name="Dhargay N."/>
            <person name="Dooley K."/>
            <person name="Dooley E."/>
            <person name="Doricent M."/>
            <person name="Dorje P."/>
            <person name="Dorjee K."/>
            <person name="Dupes A."/>
            <person name="Elong R."/>
            <person name="Falk J."/>
            <person name="Farina A."/>
            <person name="Faro S."/>
            <person name="Ferguson D."/>
            <person name="Fisher S."/>
            <person name="Foley C.D."/>
            <person name="Franke A."/>
            <person name="Friedrich D."/>
            <person name="Gadbois L."/>
            <person name="Gearin G."/>
            <person name="Gearin C.R."/>
            <person name="Giannoukos G."/>
            <person name="Goode T."/>
            <person name="Graham J."/>
            <person name="Grandbois E."/>
            <person name="Grewal S."/>
            <person name="Gyaltsen K."/>
            <person name="Hafez N."/>
            <person name="Hagos B."/>
            <person name="Hall J."/>
            <person name="Henson C."/>
            <person name="Hollinger A."/>
            <person name="Honan T."/>
            <person name="Huard M.D."/>
            <person name="Hughes L."/>
            <person name="Hurhula B."/>
            <person name="Husby M.E."/>
            <person name="Kamat A."/>
            <person name="Kanga B."/>
            <person name="Kashin S."/>
            <person name="Khazanovich D."/>
            <person name="Kisner P."/>
            <person name="Lance K."/>
            <person name="Lara M."/>
            <person name="Lee W."/>
            <person name="Lennon N."/>
            <person name="Letendre F."/>
            <person name="LeVine R."/>
            <person name="Lipovsky A."/>
            <person name="Liu X."/>
            <person name="Liu J."/>
            <person name="Liu S."/>
            <person name="Lokyitsang T."/>
            <person name="Lokyitsang Y."/>
            <person name="Lubonja R."/>
            <person name="Lui A."/>
            <person name="MacDonald P."/>
            <person name="Magnisalis V."/>
            <person name="Maru K."/>
            <person name="Matthews C."/>
            <person name="McCusker W."/>
            <person name="McDonough S."/>
            <person name="Mehta T."/>
            <person name="Meldrim J."/>
            <person name="Meneus L."/>
            <person name="Mihai O."/>
            <person name="Mihalev A."/>
            <person name="Mihova T."/>
            <person name="Mittelman R."/>
            <person name="Mlenga V."/>
            <person name="Montmayeur A."/>
            <person name="Mulrain L."/>
            <person name="Navidi A."/>
            <person name="Naylor J."/>
            <person name="Negash T."/>
            <person name="Nguyen T."/>
            <person name="Nguyen N."/>
            <person name="Nicol R."/>
            <person name="Norbu C."/>
            <person name="Norbu N."/>
            <person name="Novod N."/>
            <person name="O'Neill B."/>
            <person name="Osman S."/>
            <person name="Markiewicz E."/>
            <person name="Oyono O.L."/>
            <person name="Patti C."/>
            <person name="Phunkhang P."/>
            <person name="Pierre F."/>
            <person name="Priest M."/>
            <person name="Raghuraman S."/>
            <person name="Rege F."/>
            <person name="Reyes R."/>
            <person name="Rise C."/>
            <person name="Rogov P."/>
            <person name="Ross K."/>
            <person name="Ryan E."/>
            <person name="Settipalli S."/>
            <person name="Shea T."/>
            <person name="Sherpa N."/>
            <person name="Shi L."/>
            <person name="Shih D."/>
            <person name="Sparrow T."/>
            <person name="Spaulding J."/>
            <person name="Stalker J."/>
            <person name="Stange-Thomann N."/>
            <person name="Stavropoulos S."/>
            <person name="Stone C."/>
            <person name="Strader C."/>
            <person name="Tesfaye S."/>
            <person name="Thomson T."/>
            <person name="Thoulutsang Y."/>
            <person name="Thoulutsang D."/>
            <person name="Topham K."/>
            <person name="Topping I."/>
            <person name="Tsamla T."/>
            <person name="Vassiliev H."/>
            <person name="Vo A."/>
            <person name="Wangchuk T."/>
            <person name="Wangdi T."/>
            <person name="Weiand M."/>
            <person name="Wilkinson J."/>
            <person name="Wilson A."/>
            <person name="Yadav S."/>
            <person name="Young G."/>
            <person name="Yu Q."/>
            <person name="Zembek L."/>
            <person name="Zhong D."/>
            <person name="Zimmer A."/>
            <person name="Zwirko Z."/>
            <person name="Jaffe D.B."/>
            <person name="Alvarez P."/>
            <person name="Brockman W."/>
            <person name="Butler J."/>
            <person name="Chin C."/>
            <person name="Gnerre S."/>
            <person name="Grabherr M."/>
            <person name="Kleber M."/>
            <person name="Mauceli E."/>
            <person name="MacCallum I."/>
        </authorList>
    </citation>
    <scope>NUCLEOTIDE SEQUENCE [LARGE SCALE GENOMIC DNA]</scope>
    <source>
        <strain evidence="4">Tai18E2 / Tucson 14021-0261.01</strain>
    </source>
</reference>
<dbReference type="InterPro" id="IPR021394">
    <property type="entry name" value="Med25_PTOV"/>
</dbReference>
<sequence>MESVPEEARGVDDKEGELDWLTRMLGALLLPDDPENPENADPKEPHWKGELDWEDPQKSDQPKTLHTLQCNVSSKIKDGQPEINFENWPKKLKTQLISKSVLDKIGEQFLKDVKMVVFRPSPGDVLDSLVRVMSSGFVGCIHFTSNPNCNIKALILLYSTDRQALLGFIPNNQVLFSGRLQEVLQGAKRKLGAKALMKPKPEEAPPPEEEPIINELLWTGTLNWTTKSDSKESISHKLECSVYIALKNGEPGISSEDWPKDMSMILMPSIYLGQFAGEFMKESKIIILRSTTQGEEHESLAASMTAGSCGCARFSDKVVCKVIMLLYSSPRNAFLGFIPNDQAMFVKRMREVLEEYRHKAKNQ</sequence>
<name>B4PKZ5_DROYA</name>
<feature type="compositionally biased region" description="Basic and acidic residues" evidence="1">
    <location>
        <begin position="40"/>
        <end position="62"/>
    </location>
</feature>
<dbReference type="GO" id="GO:0005667">
    <property type="term" value="C:transcription regulator complex"/>
    <property type="evidence" value="ECO:0007669"/>
    <property type="project" value="TreeGrafter"/>
</dbReference>
<organism evidence="3 4">
    <name type="scientific">Drosophila yakuba</name>
    <name type="common">Fruit fly</name>
    <dbReference type="NCBI Taxonomy" id="7245"/>
    <lineage>
        <taxon>Eukaryota</taxon>
        <taxon>Metazoa</taxon>
        <taxon>Ecdysozoa</taxon>
        <taxon>Arthropoda</taxon>
        <taxon>Hexapoda</taxon>
        <taxon>Insecta</taxon>
        <taxon>Pterygota</taxon>
        <taxon>Neoptera</taxon>
        <taxon>Endopterygota</taxon>
        <taxon>Diptera</taxon>
        <taxon>Brachycera</taxon>
        <taxon>Muscomorpha</taxon>
        <taxon>Ephydroidea</taxon>
        <taxon>Drosophilidae</taxon>
        <taxon>Drosophila</taxon>
        <taxon>Sophophora</taxon>
    </lineage>
</organism>
<dbReference type="AlphaFoldDB" id="B4PKZ5"/>
<dbReference type="PANTHER" id="PTHR12433">
    <property type="entry name" value="MEDIATOR OF RNA POLYMERASE II TRANSCRIPTION SUBUNIT 25"/>
    <property type="match status" value="1"/>
</dbReference>
<keyword evidence="4" id="KW-1185">Reference proteome</keyword>
<gene>
    <name evidence="3" type="primary">Dyak\GE23461</name>
    <name evidence="3" type="synonym">dyak_GLEANR_7246</name>
    <name evidence="3" type="synonym">GE23461</name>
    <name evidence="3" type="ORF">Dyak_GE23461</name>
</gene>
<accession>B4PKZ5</accession>
<dbReference type="Gene3D" id="2.40.290.30">
    <property type="entry name" value="Mediator complex subunit 25, ACID domain"/>
    <property type="match status" value="2"/>
</dbReference>
<reference evidence="3 4" key="2">
    <citation type="journal article" date="2007" name="PLoS Biol.">
        <title>Principles of genome evolution in the Drosophila melanogaster species group.</title>
        <authorList>
            <person name="Ranz J.M."/>
            <person name="Maurin D."/>
            <person name="Chan Y.S."/>
            <person name="von Grotthuss M."/>
            <person name="Hillier L.W."/>
            <person name="Roote J."/>
            <person name="Ashburner M."/>
            <person name="Bergman C.M."/>
        </authorList>
    </citation>
    <scope>NUCLEOTIDE SEQUENCE [LARGE SCALE GENOMIC DNA]</scope>
    <source>
        <strain evidence="4">Tai18E2 / Tucson 14021-0261.01</strain>
    </source>
</reference>
<protein>
    <recommendedName>
        <fullName evidence="2">Mediator complex subunit Med25 PTOV domain-containing protein</fullName>
    </recommendedName>
</protein>
<dbReference type="OrthoDB" id="7690434at2759"/>
<dbReference type="KEGG" id="dya:Dyak_GE23461"/>
<dbReference type="PhylomeDB" id="B4PKZ5"/>
<dbReference type="EMBL" id="CM000160">
    <property type="protein sequence ID" value="EDW98980.1"/>
    <property type="molecule type" value="Genomic_DNA"/>
</dbReference>
<dbReference type="GO" id="GO:0045944">
    <property type="term" value="P:positive regulation of transcription by RNA polymerase II"/>
    <property type="evidence" value="ECO:0007669"/>
    <property type="project" value="TreeGrafter"/>
</dbReference>
<dbReference type="eggNOG" id="ENOG502QRN5">
    <property type="taxonomic scope" value="Eukaryota"/>
</dbReference>
<evidence type="ECO:0000313" key="4">
    <source>
        <dbReference type="Proteomes" id="UP000002282"/>
    </source>
</evidence>
<feature type="domain" description="Mediator complex subunit Med25 PTOV" evidence="2">
    <location>
        <begin position="214"/>
        <end position="357"/>
    </location>
</feature>
<dbReference type="PANTHER" id="PTHR12433:SF11">
    <property type="entry name" value="MEDIATOR OF RNA POLYMERASE II TRANSCRIPTION SUBUNIT 25"/>
    <property type="match status" value="1"/>
</dbReference>
<dbReference type="Proteomes" id="UP000002282">
    <property type="component" value="Chromosome 3R"/>
</dbReference>
<dbReference type="Pfam" id="PF11232">
    <property type="entry name" value="Med25"/>
    <property type="match status" value="2"/>
</dbReference>
<dbReference type="GO" id="GO:0016592">
    <property type="term" value="C:mediator complex"/>
    <property type="evidence" value="ECO:0007669"/>
    <property type="project" value="TreeGrafter"/>
</dbReference>
<evidence type="ECO:0000256" key="1">
    <source>
        <dbReference type="SAM" id="MobiDB-lite"/>
    </source>
</evidence>
<dbReference type="SMR" id="B4PKZ5"/>
<feature type="region of interest" description="Disordered" evidence="1">
    <location>
        <begin position="29"/>
        <end position="62"/>
    </location>
</feature>
<feature type="domain" description="Mediator complex subunit Med25 PTOV" evidence="2">
    <location>
        <begin position="45"/>
        <end position="188"/>
    </location>
</feature>
<dbReference type="InterPro" id="IPR038196">
    <property type="entry name" value="Med25_PTOV_sf"/>
</dbReference>
<proteinExistence type="predicted"/>